<accession>A0A9X3N1M7</accession>
<dbReference type="AlphaFoldDB" id="A0A9X3N1M7"/>
<comment type="caution">
    <text evidence="2">The sequence shown here is derived from an EMBL/GenBank/DDBJ whole genome shotgun (WGS) entry which is preliminary data.</text>
</comment>
<proteinExistence type="predicted"/>
<gene>
    <name evidence="2" type="ORF">OM076_23540</name>
</gene>
<evidence type="ECO:0000256" key="1">
    <source>
        <dbReference type="SAM" id="Phobius"/>
    </source>
</evidence>
<organism evidence="2 3">
    <name type="scientific">Solirubrobacter ginsenosidimutans</name>
    <dbReference type="NCBI Taxonomy" id="490573"/>
    <lineage>
        <taxon>Bacteria</taxon>
        <taxon>Bacillati</taxon>
        <taxon>Actinomycetota</taxon>
        <taxon>Thermoleophilia</taxon>
        <taxon>Solirubrobacterales</taxon>
        <taxon>Solirubrobacteraceae</taxon>
        <taxon>Solirubrobacter</taxon>
    </lineage>
</organism>
<keyword evidence="1" id="KW-0472">Membrane</keyword>
<dbReference type="Proteomes" id="UP001149140">
    <property type="component" value="Unassembled WGS sequence"/>
</dbReference>
<evidence type="ECO:0000313" key="2">
    <source>
        <dbReference type="EMBL" id="MDA0163268.1"/>
    </source>
</evidence>
<feature type="transmembrane region" description="Helical" evidence="1">
    <location>
        <begin position="219"/>
        <end position="239"/>
    </location>
</feature>
<evidence type="ECO:0000313" key="3">
    <source>
        <dbReference type="Proteomes" id="UP001149140"/>
    </source>
</evidence>
<dbReference type="EMBL" id="JAPDOD010000023">
    <property type="protein sequence ID" value="MDA0163268.1"/>
    <property type="molecule type" value="Genomic_DNA"/>
</dbReference>
<reference evidence="2" key="1">
    <citation type="submission" date="2022-10" db="EMBL/GenBank/DDBJ databases">
        <title>The WGS of Solirubrobacter ginsenosidimutans DSM 21036.</title>
        <authorList>
            <person name="Jiang Z."/>
        </authorList>
    </citation>
    <scope>NUCLEOTIDE SEQUENCE</scope>
    <source>
        <strain evidence="2">DSM 21036</strain>
    </source>
</reference>
<dbReference type="RefSeq" id="WP_270042512.1">
    <property type="nucleotide sequence ID" value="NZ_JAPDOD010000023.1"/>
</dbReference>
<feature type="transmembrane region" description="Helical" evidence="1">
    <location>
        <begin position="188"/>
        <end position="207"/>
    </location>
</feature>
<feature type="transmembrane region" description="Helical" evidence="1">
    <location>
        <begin position="259"/>
        <end position="277"/>
    </location>
</feature>
<name>A0A9X3N1M7_9ACTN</name>
<keyword evidence="3" id="KW-1185">Reference proteome</keyword>
<keyword evidence="1" id="KW-0812">Transmembrane</keyword>
<keyword evidence="1" id="KW-1133">Transmembrane helix</keyword>
<protein>
    <submittedName>
        <fullName evidence="2">Uncharacterized protein</fullName>
    </submittedName>
</protein>
<sequence>MADYPAISMWRRSLTWAENACIESALGHVDAAEASTMRMTAVETLHRQLPSIQAQVFRYLPKSDPRRMRVDEIVHDVKGRPLQEDEKEALVLAFHAAGSQRLREVVRLGAFFVVLVRATLCVAVLAAVIGLAGGIWPKALPLCFFPQEKSLVACPTEQSRAQVNGAPVNTAGGDLDDGFDATVSRADYVLVEFAGLMAAAVVGIAALRGMRGSSTPYRVPIALLLLKLPAGAITAVVGLLLMRGGFVPGLSALDSSAQIIAWAIVFGAAQQLVTGLIDQRAHGVLNDVGGRGASGDRAMSTADQ</sequence>
<feature type="transmembrane region" description="Helical" evidence="1">
    <location>
        <begin position="108"/>
        <end position="136"/>
    </location>
</feature>